<keyword evidence="3 5" id="KW-0328">Glycosyltransferase</keyword>
<dbReference type="InterPro" id="IPR002495">
    <property type="entry name" value="Glyco_trans_8"/>
</dbReference>
<dbReference type="Proteomes" id="UP001346149">
    <property type="component" value="Unassembled WGS sequence"/>
</dbReference>
<accession>A0AAN7M7F3</accession>
<reference evidence="6 7" key="1">
    <citation type="journal article" date="2023" name="Hortic Res">
        <title>Pangenome of water caltrop reveals structural variations and asymmetric subgenome divergence after allopolyploidization.</title>
        <authorList>
            <person name="Zhang X."/>
            <person name="Chen Y."/>
            <person name="Wang L."/>
            <person name="Yuan Y."/>
            <person name="Fang M."/>
            <person name="Shi L."/>
            <person name="Lu R."/>
            <person name="Comes H.P."/>
            <person name="Ma Y."/>
            <person name="Chen Y."/>
            <person name="Huang G."/>
            <person name="Zhou Y."/>
            <person name="Zheng Z."/>
            <person name="Qiu Y."/>
        </authorList>
    </citation>
    <scope>NUCLEOTIDE SEQUENCE [LARGE SCALE GENOMIC DNA]</scope>
    <source>
        <strain evidence="6">F231</strain>
    </source>
</reference>
<keyword evidence="5" id="KW-1133">Transmembrane helix</keyword>
<dbReference type="CDD" id="cd06429">
    <property type="entry name" value="GT8_like_1"/>
    <property type="match status" value="1"/>
</dbReference>
<organism evidence="6 7">
    <name type="scientific">Trapa natans</name>
    <name type="common">Water chestnut</name>
    <dbReference type="NCBI Taxonomy" id="22666"/>
    <lineage>
        <taxon>Eukaryota</taxon>
        <taxon>Viridiplantae</taxon>
        <taxon>Streptophyta</taxon>
        <taxon>Embryophyta</taxon>
        <taxon>Tracheophyta</taxon>
        <taxon>Spermatophyta</taxon>
        <taxon>Magnoliopsida</taxon>
        <taxon>eudicotyledons</taxon>
        <taxon>Gunneridae</taxon>
        <taxon>Pentapetalae</taxon>
        <taxon>rosids</taxon>
        <taxon>malvids</taxon>
        <taxon>Myrtales</taxon>
        <taxon>Lythraceae</taxon>
        <taxon>Trapa</taxon>
    </lineage>
</organism>
<comment type="pathway">
    <text evidence="1 5">Glycan metabolism; pectin biosynthesis.</text>
</comment>
<keyword evidence="5" id="KW-0333">Golgi apparatus</keyword>
<name>A0AAN7M7F3_TRANT</name>
<comment type="caution">
    <text evidence="6">The sequence shown here is derived from an EMBL/GenBank/DDBJ whole genome shotgun (WGS) entry which is preliminary data.</text>
</comment>
<dbReference type="GO" id="GO:0047262">
    <property type="term" value="F:polygalacturonate 4-alpha-galacturonosyltransferase activity"/>
    <property type="evidence" value="ECO:0007669"/>
    <property type="project" value="InterPro"/>
</dbReference>
<dbReference type="EC" id="2.4.1.-" evidence="5"/>
<dbReference type="PANTHER" id="PTHR32116:SF20">
    <property type="entry name" value="HEXOSYLTRANSFERASE GAUT11"/>
    <property type="match status" value="1"/>
</dbReference>
<sequence length="525" mass="60296">MMRRRAADFRRPVRRRWSRRWIWALLGFFAMGFILFFVHHYHHVGLAPPLVLERSVSARREAHANSKFFDKAVRSASFSQRLAEQITLAKAYVVISKERNNLHLAWELSSKIRVSQLLLSKAAMRGEDIKLAEVEPIIKSLSSLLFKAEGLHYDIAITIVTMKSHMQALEQRISSATAQSMVFGQLVAEHVPKSLHCLSLKLMSSWLKDPYMKEHINRRKLYSAPLVDNSLHHFCIFSDNVLAASVVINSTVSNSNSPKDLVFHIVTDSINYAAMLVWFNSNDFRGSTIEVRNMQDLSWLNASYSLTVGSEVVKDDLSRLQNPKDTWLLLNHLRFYIADIYPELEKVIYLEDDVVVKKDLGPLFSLDLHGSVNGAVETCLESFNRYYKYLNFSNPIVSSNIDPQSCGWAFGMNVFDLVAWRKANVTARYHFWIEMNSNHTIWRSSTLPAGLLAFYGLTEPLDRRWHVLGLGHDVNIDDLLLDSAAVVHFNGNLKPWLEIGISRYKPIWERYLNKAHPYLRECAVN</sequence>
<dbReference type="PANTHER" id="PTHR32116">
    <property type="entry name" value="GALACTURONOSYLTRANSFERASE 4-RELATED"/>
    <property type="match status" value="1"/>
</dbReference>
<dbReference type="GO" id="GO:0000139">
    <property type="term" value="C:Golgi membrane"/>
    <property type="evidence" value="ECO:0007669"/>
    <property type="project" value="UniProtKB-SubCell"/>
</dbReference>
<dbReference type="Pfam" id="PF25557">
    <property type="entry name" value="GAUT_1"/>
    <property type="match status" value="1"/>
</dbReference>
<dbReference type="InterPro" id="IPR029993">
    <property type="entry name" value="GAUT"/>
</dbReference>
<dbReference type="AlphaFoldDB" id="A0AAN7M7F3"/>
<evidence type="ECO:0000256" key="5">
    <source>
        <dbReference type="RuleBase" id="RU362027"/>
    </source>
</evidence>
<keyword evidence="5" id="KW-0472">Membrane</keyword>
<keyword evidence="4" id="KW-0808">Transferase</keyword>
<keyword evidence="5" id="KW-0961">Cell wall biogenesis/degradation</keyword>
<evidence type="ECO:0000256" key="3">
    <source>
        <dbReference type="ARBA" id="ARBA00022676"/>
    </source>
</evidence>
<feature type="transmembrane region" description="Helical" evidence="5">
    <location>
        <begin position="21"/>
        <end position="41"/>
    </location>
</feature>
<proteinExistence type="inferred from homology"/>
<dbReference type="SUPFAM" id="SSF53448">
    <property type="entry name" value="Nucleotide-diphospho-sugar transferases"/>
    <property type="match status" value="1"/>
</dbReference>
<protein>
    <recommendedName>
        <fullName evidence="5">Hexosyltransferase</fullName>
        <ecNumber evidence="5">2.4.1.-</ecNumber>
    </recommendedName>
</protein>
<evidence type="ECO:0000313" key="6">
    <source>
        <dbReference type="EMBL" id="KAK4800274.1"/>
    </source>
</evidence>
<dbReference type="Gene3D" id="3.90.550.10">
    <property type="entry name" value="Spore Coat Polysaccharide Biosynthesis Protein SpsA, Chain A"/>
    <property type="match status" value="1"/>
</dbReference>
<comment type="similarity">
    <text evidence="2 5">Belongs to the glycosyltransferase 8 family.</text>
</comment>
<dbReference type="Pfam" id="PF01501">
    <property type="entry name" value="Glyco_transf_8"/>
    <property type="match status" value="1"/>
</dbReference>
<evidence type="ECO:0000313" key="7">
    <source>
        <dbReference type="Proteomes" id="UP001346149"/>
    </source>
</evidence>
<keyword evidence="5" id="KW-0812">Transmembrane</keyword>
<gene>
    <name evidence="6" type="ORF">SAY86_020761</name>
</gene>
<dbReference type="EMBL" id="JAXQNO010000003">
    <property type="protein sequence ID" value="KAK4800274.1"/>
    <property type="molecule type" value="Genomic_DNA"/>
</dbReference>
<evidence type="ECO:0000256" key="2">
    <source>
        <dbReference type="ARBA" id="ARBA00006351"/>
    </source>
</evidence>
<comment type="subcellular location">
    <subcellularLocation>
        <location evidence="5">Golgi apparatus membrane</location>
        <topology evidence="5">Single-pass type II membrane protein</topology>
    </subcellularLocation>
</comment>
<keyword evidence="7" id="KW-1185">Reference proteome</keyword>
<evidence type="ECO:0000256" key="4">
    <source>
        <dbReference type="ARBA" id="ARBA00022679"/>
    </source>
</evidence>
<dbReference type="GO" id="GO:0071555">
    <property type="term" value="P:cell wall organization"/>
    <property type="evidence" value="ECO:0007669"/>
    <property type="project" value="UniProtKB-KW"/>
</dbReference>
<dbReference type="InterPro" id="IPR029044">
    <property type="entry name" value="Nucleotide-diphossugar_trans"/>
</dbReference>
<evidence type="ECO:0000256" key="1">
    <source>
        <dbReference type="ARBA" id="ARBA00004877"/>
    </source>
</evidence>